<feature type="coiled-coil region" evidence="8">
    <location>
        <begin position="209"/>
        <end position="243"/>
    </location>
</feature>
<protein>
    <submittedName>
        <fullName evidence="10">Uncharacterized protein</fullName>
    </submittedName>
</protein>
<dbReference type="GO" id="GO:0106300">
    <property type="term" value="P:protein-DNA covalent cross-linking repair"/>
    <property type="evidence" value="ECO:0007669"/>
    <property type="project" value="InterPro"/>
</dbReference>
<gene>
    <name evidence="10" type="ORF">TrRE_jg9248</name>
</gene>
<keyword evidence="3" id="KW-0227">DNA damage</keyword>
<dbReference type="InterPro" id="IPR003738">
    <property type="entry name" value="SRAP"/>
</dbReference>
<keyword evidence="6" id="KW-0238">DNA-binding</keyword>
<comment type="similarity">
    <text evidence="1">Belongs to the SOS response-associated peptidase family.</text>
</comment>
<evidence type="ECO:0000256" key="6">
    <source>
        <dbReference type="ARBA" id="ARBA00023125"/>
    </source>
</evidence>
<dbReference type="Proteomes" id="UP001165082">
    <property type="component" value="Unassembled WGS sequence"/>
</dbReference>
<feature type="region of interest" description="Disordered" evidence="9">
    <location>
        <begin position="1"/>
        <end position="48"/>
    </location>
</feature>
<keyword evidence="4" id="KW-0378">Hydrolase</keyword>
<dbReference type="AlphaFoldDB" id="A0A9W6ZJG3"/>
<evidence type="ECO:0000313" key="10">
    <source>
        <dbReference type="EMBL" id="GMH53886.1"/>
    </source>
</evidence>
<evidence type="ECO:0000256" key="3">
    <source>
        <dbReference type="ARBA" id="ARBA00022763"/>
    </source>
</evidence>
<reference evidence="10" key="1">
    <citation type="submission" date="2022-07" db="EMBL/GenBank/DDBJ databases">
        <title>Genome analysis of Parmales, a sister group of diatoms, reveals the evolutionary specialization of diatoms from phago-mixotrophs to photoautotrophs.</title>
        <authorList>
            <person name="Ban H."/>
            <person name="Sato S."/>
            <person name="Yoshikawa S."/>
            <person name="Kazumasa Y."/>
            <person name="Nakamura Y."/>
            <person name="Ichinomiya M."/>
            <person name="Saitoh K."/>
            <person name="Sato N."/>
            <person name="Blanc-Mathieu R."/>
            <person name="Endo H."/>
            <person name="Kuwata A."/>
            <person name="Ogata H."/>
        </authorList>
    </citation>
    <scope>NUCLEOTIDE SEQUENCE</scope>
</reference>
<keyword evidence="7" id="KW-0456">Lyase</keyword>
<evidence type="ECO:0000256" key="5">
    <source>
        <dbReference type="ARBA" id="ARBA00023124"/>
    </source>
</evidence>
<comment type="caution">
    <text evidence="10">The sequence shown here is derived from an EMBL/GenBank/DDBJ whole genome shotgun (WGS) entry which is preliminary data.</text>
</comment>
<dbReference type="GO" id="GO:0008233">
    <property type="term" value="F:peptidase activity"/>
    <property type="evidence" value="ECO:0007669"/>
    <property type="project" value="UniProtKB-KW"/>
</dbReference>
<keyword evidence="11" id="KW-1185">Reference proteome</keyword>
<organism evidence="10 11">
    <name type="scientific">Triparma retinervis</name>
    <dbReference type="NCBI Taxonomy" id="2557542"/>
    <lineage>
        <taxon>Eukaryota</taxon>
        <taxon>Sar</taxon>
        <taxon>Stramenopiles</taxon>
        <taxon>Ochrophyta</taxon>
        <taxon>Bolidophyceae</taxon>
        <taxon>Parmales</taxon>
        <taxon>Triparmaceae</taxon>
        <taxon>Triparma</taxon>
    </lineage>
</organism>
<evidence type="ECO:0000256" key="2">
    <source>
        <dbReference type="ARBA" id="ARBA00022670"/>
    </source>
</evidence>
<dbReference type="EMBL" id="BRXZ01003387">
    <property type="protein sequence ID" value="GMH53886.1"/>
    <property type="molecule type" value="Genomic_DNA"/>
</dbReference>
<dbReference type="GO" id="GO:0006508">
    <property type="term" value="P:proteolysis"/>
    <property type="evidence" value="ECO:0007669"/>
    <property type="project" value="UniProtKB-KW"/>
</dbReference>
<feature type="compositionally biased region" description="Low complexity" evidence="9">
    <location>
        <begin position="281"/>
        <end position="296"/>
    </location>
</feature>
<feature type="region of interest" description="Disordered" evidence="9">
    <location>
        <begin position="61"/>
        <end position="80"/>
    </location>
</feature>
<feature type="region of interest" description="Disordered" evidence="9">
    <location>
        <begin position="258"/>
        <end position="305"/>
    </location>
</feature>
<dbReference type="SUPFAM" id="SSF143081">
    <property type="entry name" value="BB1717-like"/>
    <property type="match status" value="1"/>
</dbReference>
<dbReference type="GO" id="GO:0003697">
    <property type="term" value="F:single-stranded DNA binding"/>
    <property type="evidence" value="ECO:0007669"/>
    <property type="project" value="InterPro"/>
</dbReference>
<evidence type="ECO:0000256" key="7">
    <source>
        <dbReference type="ARBA" id="ARBA00023239"/>
    </source>
</evidence>
<sequence length="391" mass="43561">MCGRARQSLGSVSEARSFLGVPPSANVENMDKFGDDSNDNMHPGHNGTKQPYFIYRPSSLDSSAGSVKTEEVDPSDSPPPLMVACLYNDVSTGGENPTTMRTFSVMTTGTTSSSGIEWLHSRMPLICPTREACMEWLNIAKNPSTGREVIKSIRNSTSTAFVTHPVTKKINKTGVKVEEPWKRVKLDKPKSGGRVLTPLVKSVGSFFANRRLAREKREAQKRVDEMTRQVEEEEEFMRKIRARDDELKRLRSQHVLSMDDEVSEQQPSIFSPIRINPPPTTSSSSPVSIPIQSSHSMPTESQTRLSVSPLPPIRALSWKDQQVSTGNKVPLSTKVMYHFAPSGEGRCILSRDVICEFANNALPPEISLNTWSREYSLSRDGSDFHTFLNKM</sequence>
<evidence type="ECO:0000256" key="1">
    <source>
        <dbReference type="ARBA" id="ARBA00008136"/>
    </source>
</evidence>
<proteinExistence type="inferred from homology"/>
<evidence type="ECO:0000256" key="8">
    <source>
        <dbReference type="SAM" id="Coils"/>
    </source>
</evidence>
<dbReference type="PANTHER" id="PTHR13604">
    <property type="entry name" value="DC12-RELATED"/>
    <property type="match status" value="1"/>
</dbReference>
<dbReference type="Gene3D" id="3.90.1680.10">
    <property type="entry name" value="SOS response associated peptidase-like"/>
    <property type="match status" value="1"/>
</dbReference>
<dbReference type="InterPro" id="IPR036590">
    <property type="entry name" value="SRAP-like"/>
</dbReference>
<evidence type="ECO:0000256" key="4">
    <source>
        <dbReference type="ARBA" id="ARBA00022801"/>
    </source>
</evidence>
<name>A0A9W6ZJG3_9STRA</name>
<keyword evidence="2" id="KW-0645">Protease</keyword>
<keyword evidence="5" id="KW-0190">Covalent protein-DNA linkage</keyword>
<dbReference type="OrthoDB" id="2111841at2759"/>
<accession>A0A9W6ZJG3</accession>
<keyword evidence="8" id="KW-0175">Coiled coil</keyword>
<evidence type="ECO:0000256" key="9">
    <source>
        <dbReference type="SAM" id="MobiDB-lite"/>
    </source>
</evidence>
<dbReference type="Pfam" id="PF02586">
    <property type="entry name" value="SRAP"/>
    <property type="match status" value="1"/>
</dbReference>
<dbReference type="PANTHER" id="PTHR13604:SF0">
    <property type="entry name" value="ABASIC SITE PROCESSING PROTEIN HMCES"/>
    <property type="match status" value="1"/>
</dbReference>
<feature type="non-terminal residue" evidence="10">
    <location>
        <position position="391"/>
    </location>
</feature>
<dbReference type="GO" id="GO:0016829">
    <property type="term" value="F:lyase activity"/>
    <property type="evidence" value="ECO:0007669"/>
    <property type="project" value="UniProtKB-KW"/>
</dbReference>
<evidence type="ECO:0000313" key="11">
    <source>
        <dbReference type="Proteomes" id="UP001165082"/>
    </source>
</evidence>
<dbReference type="CDD" id="cd22249">
    <property type="entry name" value="UDM1_RNF168_RNF169-like"/>
    <property type="match status" value="1"/>
</dbReference>